<evidence type="ECO:0000313" key="3">
    <source>
        <dbReference type="Proteomes" id="UP000606193"/>
    </source>
</evidence>
<proteinExistence type="predicted"/>
<sequence>MYHLCMLIFALLITGANLPAGSADAQTADTTSDVEKLVFEFTAAGENDGHDGDTNEGIVTKLNGEVVDFYGHDGDEAVDENNTSTSSRTFFPMKIANQIAKMKRPVYKVTSLTEGATLKFWDFRWDGLIVDGDTEGAINGATLKDGIFTYYNIKGTDVNKKDYILGETEIGIDLSAEYEDGETPEPPAWNGNTFLGFGLDFGASATIEIYDAGEDIEASQFPETTASVTKAPGYIPDGEKLVFEFTAAGEDDGHNGLINDKIVTKLNSEVVDFYGCDGDDMRDDDGNATSSRTFFPMEITNQIAKMKRPVYKVTSLTDGATLKLWDFCWEGMWTIGDQTGNINNSYIKDGEFLGTQKRNTVVIDYKLGETEIDISGEGKEKGKHSDLCDHWREIPQDKSNLSIKIR</sequence>
<feature type="chain" id="PRO_5046383303" evidence="1">
    <location>
        <begin position="26"/>
        <end position="406"/>
    </location>
</feature>
<accession>A0ABR7N2Q3</accession>
<keyword evidence="1" id="KW-0732">Signal</keyword>
<protein>
    <submittedName>
        <fullName evidence="2">Uncharacterized protein</fullName>
    </submittedName>
</protein>
<name>A0ABR7N2Q3_9FIRM</name>
<reference evidence="2 3" key="1">
    <citation type="submission" date="2020-08" db="EMBL/GenBank/DDBJ databases">
        <title>Genome public.</title>
        <authorList>
            <person name="Liu C."/>
            <person name="Sun Q."/>
        </authorList>
    </citation>
    <scope>NUCLEOTIDE SEQUENCE [LARGE SCALE GENOMIC DNA]</scope>
    <source>
        <strain evidence="2 3">NSJ-37</strain>
    </source>
</reference>
<evidence type="ECO:0000256" key="1">
    <source>
        <dbReference type="SAM" id="SignalP"/>
    </source>
</evidence>
<dbReference type="RefSeq" id="WP_249298162.1">
    <property type="nucleotide sequence ID" value="NZ_JACRSX010000013.1"/>
</dbReference>
<keyword evidence="3" id="KW-1185">Reference proteome</keyword>
<feature type="signal peptide" evidence="1">
    <location>
        <begin position="1"/>
        <end position="25"/>
    </location>
</feature>
<gene>
    <name evidence="2" type="ORF">H8704_09795</name>
</gene>
<organism evidence="2 3">
    <name type="scientific">Jutongia huaianensis</name>
    <dbReference type="NCBI Taxonomy" id="2763668"/>
    <lineage>
        <taxon>Bacteria</taxon>
        <taxon>Bacillati</taxon>
        <taxon>Bacillota</taxon>
        <taxon>Clostridia</taxon>
        <taxon>Lachnospirales</taxon>
        <taxon>Lachnospiraceae</taxon>
        <taxon>Jutongia</taxon>
    </lineage>
</organism>
<dbReference type="EMBL" id="JACRSX010000013">
    <property type="protein sequence ID" value="MBC8562911.1"/>
    <property type="molecule type" value="Genomic_DNA"/>
</dbReference>
<comment type="caution">
    <text evidence="2">The sequence shown here is derived from an EMBL/GenBank/DDBJ whole genome shotgun (WGS) entry which is preliminary data.</text>
</comment>
<evidence type="ECO:0000313" key="2">
    <source>
        <dbReference type="EMBL" id="MBC8562911.1"/>
    </source>
</evidence>
<dbReference type="Proteomes" id="UP000606193">
    <property type="component" value="Unassembled WGS sequence"/>
</dbReference>